<proteinExistence type="predicted"/>
<dbReference type="Pfam" id="PF13645">
    <property type="entry name" value="YkuD_2"/>
    <property type="match status" value="1"/>
</dbReference>
<comment type="caution">
    <text evidence="2">The sequence shown here is derived from an EMBL/GenBank/DDBJ whole genome shotgun (WGS) entry which is preliminary data.</text>
</comment>
<keyword evidence="1" id="KW-0732">Signal</keyword>
<evidence type="ECO:0000313" key="3">
    <source>
        <dbReference type="Proteomes" id="UP000290545"/>
    </source>
</evidence>
<reference evidence="2 3" key="1">
    <citation type="submission" date="2019-01" db="EMBL/GenBank/DDBJ databases">
        <title>Filimonas sp. strain TTM-71.</title>
        <authorList>
            <person name="Chen W.-M."/>
        </authorList>
    </citation>
    <scope>NUCLEOTIDE SEQUENCE [LARGE SCALE GENOMIC DNA]</scope>
    <source>
        <strain evidence="2 3">TTM-71</strain>
    </source>
</reference>
<feature type="signal peptide" evidence="1">
    <location>
        <begin position="1"/>
        <end position="19"/>
    </location>
</feature>
<protein>
    <submittedName>
        <fullName evidence="2">Murein L,D-transpeptidase catalytic domain family protein</fullName>
    </submittedName>
</protein>
<gene>
    <name evidence="2" type="ORF">ESB13_16585</name>
</gene>
<evidence type="ECO:0000256" key="1">
    <source>
        <dbReference type="SAM" id="SignalP"/>
    </source>
</evidence>
<sequence length="274" mass="30172">MKKVVFAVAVCVCAFTSIAFTSAHRANDNDGKKFPSLLPDNANAVPARRLSDSIYTRLGLDSNGLSREAFFKAYKGYQYLLEKGQLAKPDLLSIVDMSQSSTKKRLYVIDIAHSRVLFNTYVSHGRNSGGEYATSFSNLNSSHKSSLGFMITAETYTGKAGYSMRFDGMEKGINDNVRMRDIVMHGSTYVNASRCESAMGRSYGCPAVSYSEHKDIINTIKGGSCFFIYHNDNWYQRSSKILNANFMWPALKPAIAQQPIAAQEASPLADAAKG</sequence>
<feature type="chain" id="PRO_5020817896" evidence="1">
    <location>
        <begin position="20"/>
        <end position="274"/>
    </location>
</feature>
<dbReference type="InterPro" id="IPR032676">
    <property type="entry name" value="YkuD_2"/>
</dbReference>
<evidence type="ECO:0000313" key="2">
    <source>
        <dbReference type="EMBL" id="RXK83696.1"/>
    </source>
</evidence>
<keyword evidence="3" id="KW-1185">Reference proteome</keyword>
<organism evidence="2 3">
    <name type="scientific">Filimonas effusa</name>
    <dbReference type="NCBI Taxonomy" id="2508721"/>
    <lineage>
        <taxon>Bacteria</taxon>
        <taxon>Pseudomonadati</taxon>
        <taxon>Bacteroidota</taxon>
        <taxon>Chitinophagia</taxon>
        <taxon>Chitinophagales</taxon>
        <taxon>Chitinophagaceae</taxon>
        <taxon>Filimonas</taxon>
    </lineage>
</organism>
<name>A0A4Q1D6Q9_9BACT</name>
<dbReference type="AlphaFoldDB" id="A0A4Q1D6Q9"/>
<dbReference type="OrthoDB" id="9815195at2"/>
<dbReference type="EMBL" id="SDHZ01000002">
    <property type="protein sequence ID" value="RXK83696.1"/>
    <property type="molecule type" value="Genomic_DNA"/>
</dbReference>
<dbReference type="PANTHER" id="PTHR38477:SF1">
    <property type="entry name" value="MUREIN L,D-TRANSPEPTIDASE CATALYTIC DOMAIN FAMILY PROTEIN"/>
    <property type="match status" value="1"/>
</dbReference>
<accession>A0A4Q1D6Q9</accession>
<dbReference type="PANTHER" id="PTHR38477">
    <property type="entry name" value="HYPOTHETICAL EXPORTED PROTEIN"/>
    <property type="match status" value="1"/>
</dbReference>
<dbReference type="RefSeq" id="WP_129004748.1">
    <property type="nucleotide sequence ID" value="NZ_SDHZ01000002.1"/>
</dbReference>
<dbReference type="Proteomes" id="UP000290545">
    <property type="component" value="Unassembled WGS sequence"/>
</dbReference>